<dbReference type="EMBL" id="CAQQ02063021">
    <property type="status" value="NOT_ANNOTATED_CDS"/>
    <property type="molecule type" value="Genomic_DNA"/>
</dbReference>
<dbReference type="AlphaFoldDB" id="T1GHR5"/>
<protein>
    <submittedName>
        <fullName evidence="1">Uncharacterized protein</fullName>
    </submittedName>
</protein>
<dbReference type="HOGENOM" id="CLU_2309184_0_0_1"/>
<dbReference type="EMBL" id="CAQQ02063020">
    <property type="status" value="NOT_ANNOTATED_CDS"/>
    <property type="molecule type" value="Genomic_DNA"/>
</dbReference>
<evidence type="ECO:0000313" key="1">
    <source>
        <dbReference type="EnsemblMetazoa" id="MESCA002973-PA"/>
    </source>
</evidence>
<accession>T1GHR5</accession>
<keyword evidence="2" id="KW-1185">Reference proteome</keyword>
<dbReference type="Proteomes" id="UP000015102">
    <property type="component" value="Unassembled WGS sequence"/>
</dbReference>
<organism evidence="1 2">
    <name type="scientific">Megaselia scalaris</name>
    <name type="common">Humpbacked fly</name>
    <name type="synonym">Phora scalaris</name>
    <dbReference type="NCBI Taxonomy" id="36166"/>
    <lineage>
        <taxon>Eukaryota</taxon>
        <taxon>Metazoa</taxon>
        <taxon>Ecdysozoa</taxon>
        <taxon>Arthropoda</taxon>
        <taxon>Hexapoda</taxon>
        <taxon>Insecta</taxon>
        <taxon>Pterygota</taxon>
        <taxon>Neoptera</taxon>
        <taxon>Endopterygota</taxon>
        <taxon>Diptera</taxon>
        <taxon>Brachycera</taxon>
        <taxon>Muscomorpha</taxon>
        <taxon>Platypezoidea</taxon>
        <taxon>Phoridae</taxon>
        <taxon>Megaseliini</taxon>
        <taxon>Megaselia</taxon>
    </lineage>
</organism>
<dbReference type="EnsemblMetazoa" id="MESCA002973-RA">
    <property type="protein sequence ID" value="MESCA002973-PA"/>
    <property type="gene ID" value="MESCA002973"/>
</dbReference>
<sequence>MNKSYVVLIGLLNLSDREKLINDRLSSRDTNDGLRIPIRLLHFPALIVLRSSGLYLNASPIELPKTHQIKMSSAEYYPFKVSTMSNFKVITCNFKLLCKV</sequence>
<reference evidence="1" key="2">
    <citation type="submission" date="2015-06" db="UniProtKB">
        <authorList>
            <consortium name="EnsemblMetazoa"/>
        </authorList>
    </citation>
    <scope>IDENTIFICATION</scope>
</reference>
<reference evidence="2" key="1">
    <citation type="submission" date="2013-02" db="EMBL/GenBank/DDBJ databases">
        <authorList>
            <person name="Hughes D."/>
        </authorList>
    </citation>
    <scope>NUCLEOTIDE SEQUENCE</scope>
    <source>
        <strain>Durham</strain>
        <strain evidence="2">NC isolate 2 -- Noor lab</strain>
    </source>
</reference>
<evidence type="ECO:0000313" key="2">
    <source>
        <dbReference type="Proteomes" id="UP000015102"/>
    </source>
</evidence>
<proteinExistence type="predicted"/>
<name>T1GHR5_MEGSC</name>